<keyword evidence="1" id="KW-0472">Membrane</keyword>
<evidence type="ECO:0000313" key="3">
    <source>
        <dbReference type="Proteomes" id="UP000288716"/>
    </source>
</evidence>
<dbReference type="Proteomes" id="UP000288716">
    <property type="component" value="Unassembled WGS sequence"/>
</dbReference>
<keyword evidence="1" id="KW-0812">Transmembrane</keyword>
<keyword evidence="3" id="KW-1185">Reference proteome</keyword>
<dbReference type="EMBL" id="NCKV01008224">
    <property type="protein sequence ID" value="RWS22653.1"/>
    <property type="molecule type" value="Genomic_DNA"/>
</dbReference>
<evidence type="ECO:0000256" key="1">
    <source>
        <dbReference type="SAM" id="Phobius"/>
    </source>
</evidence>
<name>A0A443S570_9ACAR</name>
<dbReference type="AlphaFoldDB" id="A0A443S570"/>
<organism evidence="2 3">
    <name type="scientific">Leptotrombidium deliense</name>
    <dbReference type="NCBI Taxonomy" id="299467"/>
    <lineage>
        <taxon>Eukaryota</taxon>
        <taxon>Metazoa</taxon>
        <taxon>Ecdysozoa</taxon>
        <taxon>Arthropoda</taxon>
        <taxon>Chelicerata</taxon>
        <taxon>Arachnida</taxon>
        <taxon>Acari</taxon>
        <taxon>Acariformes</taxon>
        <taxon>Trombidiformes</taxon>
        <taxon>Prostigmata</taxon>
        <taxon>Anystina</taxon>
        <taxon>Parasitengona</taxon>
        <taxon>Trombiculoidea</taxon>
        <taxon>Trombiculidae</taxon>
        <taxon>Leptotrombidium</taxon>
    </lineage>
</organism>
<feature type="non-terminal residue" evidence="2">
    <location>
        <position position="74"/>
    </location>
</feature>
<protein>
    <submittedName>
        <fullName evidence="2">Uncharacterized protein</fullName>
    </submittedName>
</protein>
<sequence>MYNKLVNFLLMMRRRGTESMKCTLTPADPLLIKDVLMVPYYTVTALFVTTFAVVYKDFGLSRNMMWKQKLRTLA</sequence>
<reference evidence="2 3" key="1">
    <citation type="journal article" date="2018" name="Gigascience">
        <title>Genomes of trombidid mites reveal novel predicted allergens and laterally-transferred genes associated with secondary metabolism.</title>
        <authorList>
            <person name="Dong X."/>
            <person name="Chaisiri K."/>
            <person name="Xia D."/>
            <person name="Armstrong S.D."/>
            <person name="Fang Y."/>
            <person name="Donnelly M.J."/>
            <person name="Kadowaki T."/>
            <person name="McGarry J.W."/>
            <person name="Darby A.C."/>
            <person name="Makepeace B.L."/>
        </authorList>
    </citation>
    <scope>NUCLEOTIDE SEQUENCE [LARGE SCALE GENOMIC DNA]</scope>
    <source>
        <strain evidence="2">UoL-UT</strain>
    </source>
</reference>
<evidence type="ECO:0000313" key="2">
    <source>
        <dbReference type="EMBL" id="RWS22653.1"/>
    </source>
</evidence>
<dbReference type="VEuPathDB" id="VectorBase:LDEU009387"/>
<proteinExistence type="predicted"/>
<comment type="caution">
    <text evidence="2">The sequence shown here is derived from an EMBL/GenBank/DDBJ whole genome shotgun (WGS) entry which is preliminary data.</text>
</comment>
<gene>
    <name evidence="2" type="ORF">B4U80_03786</name>
</gene>
<feature type="transmembrane region" description="Helical" evidence="1">
    <location>
        <begin position="38"/>
        <end position="55"/>
    </location>
</feature>
<accession>A0A443S570</accession>
<keyword evidence="1" id="KW-1133">Transmembrane helix</keyword>